<gene>
    <name evidence="1" type="ORF">JHL16_04320</name>
</gene>
<evidence type="ECO:0000313" key="2">
    <source>
        <dbReference type="Proteomes" id="UP000616151"/>
    </source>
</evidence>
<protein>
    <submittedName>
        <fullName evidence="1">PhzF family phenazine biosynthesis protein</fullName>
    </submittedName>
</protein>
<evidence type="ECO:0000313" key="1">
    <source>
        <dbReference type="EMBL" id="MBK1865566.1"/>
    </source>
</evidence>
<comment type="caution">
    <text evidence="1">The sequence shown here is derived from an EMBL/GenBank/DDBJ whole genome shotgun (WGS) entry which is preliminary data.</text>
</comment>
<name>A0ACC5QZF1_9HYPH</name>
<accession>A0ACC5QZF1</accession>
<organism evidence="1 2">
    <name type="scientific">Taklimakanibacter albus</name>
    <dbReference type="NCBI Taxonomy" id="2800327"/>
    <lineage>
        <taxon>Bacteria</taxon>
        <taxon>Pseudomonadati</taxon>
        <taxon>Pseudomonadota</taxon>
        <taxon>Alphaproteobacteria</taxon>
        <taxon>Hyphomicrobiales</taxon>
        <taxon>Aestuariivirgaceae</taxon>
        <taxon>Taklimakanibacter</taxon>
    </lineage>
</organism>
<dbReference type="Proteomes" id="UP000616151">
    <property type="component" value="Unassembled WGS sequence"/>
</dbReference>
<proteinExistence type="predicted"/>
<reference evidence="1" key="1">
    <citation type="submission" date="2021-01" db="EMBL/GenBank/DDBJ databases">
        <authorList>
            <person name="Sun Q."/>
        </authorList>
    </citation>
    <scope>NUCLEOTIDE SEQUENCE</scope>
    <source>
        <strain evidence="1">YIM B02566</strain>
    </source>
</reference>
<sequence length="268" mass="28624">MKLPIYIIDAFATGPMTGNPAAVVPLETWLDVTTMQAIAGEINLSETVFTVPARAAEGRHGEANFEIRWFTPIKEVDMIGHATLAAGFHLVESLKPRPDKINFISSGAVMTVAARGDALELDMPALIPKDVPSPAGLTEALGAKPAALLAAKHYLAVFERSEDVAALRPDFAALAKLPLPAVIVTAPSRDGFDFVSRFFAPANGVDEDPVSGVAHCCLAPYWSERLGRSGTVGRQISPRGGTIKCEYHRDRVLLSGAARTFLEGTIHI</sequence>
<keyword evidence="2" id="KW-1185">Reference proteome</keyword>
<dbReference type="EMBL" id="JAENHL010000004">
    <property type="protein sequence ID" value="MBK1865566.1"/>
    <property type="molecule type" value="Genomic_DNA"/>
</dbReference>